<name>A0A9X9S6T9_METOG</name>
<protein>
    <submittedName>
        <fullName evidence="2">Uncharacterized protein</fullName>
    </submittedName>
</protein>
<dbReference type="EMBL" id="CP113361">
    <property type="protein sequence ID" value="WAI02497.1"/>
    <property type="molecule type" value="Genomic_DNA"/>
</dbReference>
<organism evidence="2 3">
    <name type="scientific">Methanogenium organophilum</name>
    <dbReference type="NCBI Taxonomy" id="2199"/>
    <lineage>
        <taxon>Archaea</taxon>
        <taxon>Methanobacteriati</taxon>
        <taxon>Methanobacteriota</taxon>
        <taxon>Stenosarchaea group</taxon>
        <taxon>Methanomicrobia</taxon>
        <taxon>Methanomicrobiales</taxon>
        <taxon>Methanomicrobiaceae</taxon>
        <taxon>Methanogenium</taxon>
    </lineage>
</organism>
<dbReference type="PANTHER" id="PTHR42754">
    <property type="entry name" value="ENDOGLUCANASE"/>
    <property type="match status" value="1"/>
</dbReference>
<keyword evidence="1" id="KW-0812">Transmembrane</keyword>
<proteinExistence type="predicted"/>
<dbReference type="PANTHER" id="PTHR42754:SF1">
    <property type="entry name" value="LIPOPROTEIN"/>
    <property type="match status" value="1"/>
</dbReference>
<keyword evidence="1" id="KW-1133">Transmembrane helix</keyword>
<evidence type="ECO:0000313" key="3">
    <source>
        <dbReference type="Proteomes" id="UP001163096"/>
    </source>
</evidence>
<sequence>MSMNVRGLLLFCMALFLMCGAATAIQPPDLNQTVVIDGAKEIAAFIESPAATGYIAAGATDKGPSLWYVSENGTVTGNMTLSLGNASVIQYVQEDQNGYTVFTDTHDFFGVSLEGETLWTWHVPYGEVASVDAAPGGGIIATTNYLHPIVYRLGADGTPLWNQTYADASGAGIARFQSVKAVNDGFIIAGYATPIIASTDPAGLVMYLDDNGTVVWEERYGDDGIGYVVNINPLPNGGYIAPALTTSDEAAVLILNETGKAVEVFSYPKRTEMVYYAEVAPGGGYYLLGYDADLVNGKPRYLVLGVSSEGGEEWMHWFGDTGIRAFVPVDDGFIAAGGNGEVSFFTFNESGKETDLSDAWMFIFVILAGFGAGYLIYRRH</sequence>
<dbReference type="SUPFAM" id="SSF69322">
    <property type="entry name" value="Tricorn protease domain 2"/>
    <property type="match status" value="1"/>
</dbReference>
<dbReference type="AlphaFoldDB" id="A0A9X9S6T9"/>
<dbReference type="KEGG" id="mou:OU421_06375"/>
<dbReference type="Proteomes" id="UP001163096">
    <property type="component" value="Chromosome"/>
</dbReference>
<gene>
    <name evidence="2" type="ORF">OU421_06375</name>
</gene>
<evidence type="ECO:0000313" key="2">
    <source>
        <dbReference type="EMBL" id="WAI02497.1"/>
    </source>
</evidence>
<reference evidence="2" key="1">
    <citation type="submission" date="2022-11" db="EMBL/GenBank/DDBJ databases">
        <title>Complete genome sequence of Methanogenium organophilum DSM 3596.</title>
        <authorList>
            <person name="Chen S.-C."/>
            <person name="Lai S.-J."/>
            <person name="You Y.-T."/>
        </authorList>
    </citation>
    <scope>NUCLEOTIDE SEQUENCE</scope>
    <source>
        <strain evidence="2">DSM 3596</strain>
    </source>
</reference>
<evidence type="ECO:0000256" key="1">
    <source>
        <dbReference type="SAM" id="Phobius"/>
    </source>
</evidence>
<accession>A0A9X9S6T9</accession>
<dbReference type="GeneID" id="76834711"/>
<dbReference type="RefSeq" id="WP_268187789.1">
    <property type="nucleotide sequence ID" value="NZ_CP113361.1"/>
</dbReference>
<feature type="transmembrane region" description="Helical" evidence="1">
    <location>
        <begin position="359"/>
        <end position="377"/>
    </location>
</feature>
<keyword evidence="3" id="KW-1185">Reference proteome</keyword>
<keyword evidence="1" id="KW-0472">Membrane</keyword>